<comment type="pathway">
    <text evidence="1">Pyrimidine metabolism; CTP biosynthesis via de novo pathway; CTP from UDP: step 2/2.</text>
</comment>
<dbReference type="Gene3D" id="3.40.50.300">
    <property type="entry name" value="P-loop containing nucleotide triphosphate hydrolases"/>
    <property type="match status" value="1"/>
</dbReference>
<keyword evidence="3" id="KW-0436">Ligase</keyword>
<keyword evidence="7" id="KW-0460">Magnesium</keyword>
<keyword evidence="8" id="KW-0315">Glutamine amidotransferase</keyword>
<dbReference type="GO" id="GO:0005524">
    <property type="term" value="F:ATP binding"/>
    <property type="evidence" value="ECO:0007669"/>
    <property type="project" value="UniProtKB-KW"/>
</dbReference>
<comment type="caution">
    <text evidence="15">The sequence shown here is derived from an EMBL/GenBank/DDBJ whole genome shotgun (WGS) entry which is preliminary data.</text>
</comment>
<evidence type="ECO:0000256" key="1">
    <source>
        <dbReference type="ARBA" id="ARBA00005171"/>
    </source>
</evidence>
<evidence type="ECO:0000256" key="4">
    <source>
        <dbReference type="ARBA" id="ARBA00022723"/>
    </source>
</evidence>
<reference evidence="15 16" key="1">
    <citation type="journal article" date="2015" name="Nature">
        <title>rRNA introns, odd ribosomes, and small enigmatic genomes across a large radiation of phyla.</title>
        <authorList>
            <person name="Brown C.T."/>
            <person name="Hug L.A."/>
            <person name="Thomas B.C."/>
            <person name="Sharon I."/>
            <person name="Castelle C.J."/>
            <person name="Singh A."/>
            <person name="Wilkins M.J."/>
            <person name="Williams K.H."/>
            <person name="Banfield J.F."/>
        </authorList>
    </citation>
    <scope>NUCLEOTIDE SEQUENCE [LARGE SCALE GENOMIC DNA]</scope>
</reference>
<dbReference type="EC" id="6.3.4.2" evidence="2"/>
<dbReference type="SUPFAM" id="SSF52540">
    <property type="entry name" value="P-loop containing nucleoside triphosphate hydrolases"/>
    <property type="match status" value="1"/>
</dbReference>
<dbReference type="FunFam" id="3.40.50.300:FF:000009">
    <property type="entry name" value="CTP synthase"/>
    <property type="match status" value="1"/>
</dbReference>
<dbReference type="GO" id="GO:0006241">
    <property type="term" value="P:CTP biosynthetic process"/>
    <property type="evidence" value="ECO:0007669"/>
    <property type="project" value="TreeGrafter"/>
</dbReference>
<evidence type="ECO:0000256" key="3">
    <source>
        <dbReference type="ARBA" id="ARBA00022598"/>
    </source>
</evidence>
<sequence>MERQTSARALILLFSFYFFKNAQKSMARYIFVVGGVMSGVGKGTTTASIGLLLKSKGYTVTAVKIDPYINLDAGTMNPTEHGEVFVTVDGDETDQDLGNYERFLDINILSDNYMTTGRVYQSVIDRERNLEYKGKCVEVVPHVPEEIIRRIERAGKKAKADFVLIEIGGTVGEYQNILFLEAARMMKLRRPKNVLFVLVSYLPVPAKIGEMKTKPTQYAVRTLNSAGIQPDLVVCRSDVPIDVPRKQKLAIFCNMAPEDIIAAQDVSSVYEVPLLLESQHIAERILKKVGLRVKKQDLQEWRALF</sequence>
<dbReference type="PANTHER" id="PTHR11550">
    <property type="entry name" value="CTP SYNTHASE"/>
    <property type="match status" value="1"/>
</dbReference>
<evidence type="ECO:0000256" key="12">
    <source>
        <dbReference type="ARBA" id="ARBA00079941"/>
    </source>
</evidence>
<evidence type="ECO:0000256" key="11">
    <source>
        <dbReference type="ARBA" id="ARBA00075170"/>
    </source>
</evidence>
<evidence type="ECO:0000256" key="13">
    <source>
        <dbReference type="ARBA" id="ARBA00083191"/>
    </source>
</evidence>
<keyword evidence="9" id="KW-0665">Pyrimidine biosynthesis</keyword>
<dbReference type="AlphaFoldDB" id="A0A0G1MDU8"/>
<keyword evidence="4" id="KW-0479">Metal-binding</keyword>
<dbReference type="Proteomes" id="UP000033999">
    <property type="component" value="Unassembled WGS sequence"/>
</dbReference>
<keyword evidence="6" id="KW-0067">ATP-binding</keyword>
<dbReference type="Pfam" id="PF06418">
    <property type="entry name" value="CTP_synth_N"/>
    <property type="match status" value="1"/>
</dbReference>
<protein>
    <recommendedName>
        <fullName evidence="2">CTP synthase (glutamine hydrolyzing)</fullName>
        <ecNumber evidence="2">6.3.4.2</ecNumber>
    </recommendedName>
    <alternativeName>
        <fullName evidence="12">Cytidine 5'-triphosphate synthase</fullName>
    </alternativeName>
    <alternativeName>
        <fullName evidence="13">Cytidine triphosphate synthetase</fullName>
    </alternativeName>
    <alternativeName>
        <fullName evidence="11">UTP--ammonia ligase</fullName>
    </alternativeName>
</protein>
<evidence type="ECO:0000259" key="14">
    <source>
        <dbReference type="Pfam" id="PF06418"/>
    </source>
</evidence>
<dbReference type="GO" id="GO:0003883">
    <property type="term" value="F:CTP synthase activity"/>
    <property type="evidence" value="ECO:0007669"/>
    <property type="project" value="UniProtKB-EC"/>
</dbReference>
<evidence type="ECO:0000256" key="6">
    <source>
        <dbReference type="ARBA" id="ARBA00022840"/>
    </source>
</evidence>
<accession>A0A0G1MDU8</accession>
<evidence type="ECO:0000256" key="8">
    <source>
        <dbReference type="ARBA" id="ARBA00022962"/>
    </source>
</evidence>
<evidence type="ECO:0000313" key="16">
    <source>
        <dbReference type="Proteomes" id="UP000033999"/>
    </source>
</evidence>
<dbReference type="GO" id="GO:0019856">
    <property type="term" value="P:pyrimidine nucleobase biosynthetic process"/>
    <property type="evidence" value="ECO:0007669"/>
    <property type="project" value="TreeGrafter"/>
</dbReference>
<evidence type="ECO:0000256" key="2">
    <source>
        <dbReference type="ARBA" id="ARBA00012291"/>
    </source>
</evidence>
<evidence type="ECO:0000256" key="9">
    <source>
        <dbReference type="ARBA" id="ARBA00022975"/>
    </source>
</evidence>
<organism evidence="15 16">
    <name type="scientific">Candidatus Magasanikbacteria bacterium GW2011_GWA2_45_39</name>
    <dbReference type="NCBI Taxonomy" id="1619041"/>
    <lineage>
        <taxon>Bacteria</taxon>
        <taxon>Candidatus Magasanikiibacteriota</taxon>
    </lineage>
</organism>
<dbReference type="GO" id="GO:0042802">
    <property type="term" value="F:identical protein binding"/>
    <property type="evidence" value="ECO:0007669"/>
    <property type="project" value="TreeGrafter"/>
</dbReference>
<feature type="non-terminal residue" evidence="15">
    <location>
        <position position="305"/>
    </location>
</feature>
<dbReference type="NCBIfam" id="NF003792">
    <property type="entry name" value="PRK05380.1"/>
    <property type="match status" value="1"/>
</dbReference>
<dbReference type="InterPro" id="IPR004468">
    <property type="entry name" value="CTP_synthase"/>
</dbReference>
<dbReference type="EMBL" id="LCKX01000036">
    <property type="protein sequence ID" value="KKU06252.1"/>
    <property type="molecule type" value="Genomic_DNA"/>
</dbReference>
<name>A0A0G1MDU8_9BACT</name>
<proteinExistence type="predicted"/>
<dbReference type="GO" id="GO:0046872">
    <property type="term" value="F:metal ion binding"/>
    <property type="evidence" value="ECO:0007669"/>
    <property type="project" value="UniProtKB-KW"/>
</dbReference>
<dbReference type="InterPro" id="IPR027417">
    <property type="entry name" value="P-loop_NTPase"/>
</dbReference>
<dbReference type="PANTHER" id="PTHR11550:SF0">
    <property type="entry name" value="CTP SYNTHASE-RELATED"/>
    <property type="match status" value="1"/>
</dbReference>
<feature type="domain" description="CTP synthase N-terminal" evidence="14">
    <location>
        <begin position="28"/>
        <end position="290"/>
    </location>
</feature>
<comment type="catalytic activity">
    <reaction evidence="10">
        <text>UTP + L-glutamine + ATP + H2O = CTP + L-glutamate + ADP + phosphate + 2 H(+)</text>
        <dbReference type="Rhea" id="RHEA:26426"/>
        <dbReference type="ChEBI" id="CHEBI:15377"/>
        <dbReference type="ChEBI" id="CHEBI:15378"/>
        <dbReference type="ChEBI" id="CHEBI:29985"/>
        <dbReference type="ChEBI" id="CHEBI:30616"/>
        <dbReference type="ChEBI" id="CHEBI:37563"/>
        <dbReference type="ChEBI" id="CHEBI:43474"/>
        <dbReference type="ChEBI" id="CHEBI:46398"/>
        <dbReference type="ChEBI" id="CHEBI:58359"/>
        <dbReference type="ChEBI" id="CHEBI:456216"/>
        <dbReference type="EC" id="6.3.4.2"/>
    </reaction>
</comment>
<gene>
    <name evidence="15" type="ORF">UX10_C0036G0001</name>
</gene>
<evidence type="ECO:0000256" key="7">
    <source>
        <dbReference type="ARBA" id="ARBA00022842"/>
    </source>
</evidence>
<keyword evidence="5" id="KW-0547">Nucleotide-binding</keyword>
<evidence type="ECO:0000313" key="15">
    <source>
        <dbReference type="EMBL" id="KKU06252.1"/>
    </source>
</evidence>
<evidence type="ECO:0000256" key="10">
    <source>
        <dbReference type="ARBA" id="ARBA00047781"/>
    </source>
</evidence>
<dbReference type="InterPro" id="IPR017456">
    <property type="entry name" value="CTP_synthase_N"/>
</dbReference>
<evidence type="ECO:0000256" key="5">
    <source>
        <dbReference type="ARBA" id="ARBA00022741"/>
    </source>
</evidence>